<geneLocation type="plasmid" evidence="7">
    <name>pNBC436</name>
</geneLocation>
<dbReference type="FunFam" id="3.40.50.12500:FF:000001">
    <property type="entry name" value="Putative hydantoin racemase"/>
    <property type="match status" value="1"/>
</dbReference>
<gene>
    <name evidence="7" type="ORF">NWE54_27020</name>
</gene>
<protein>
    <recommendedName>
        <fullName evidence="4">Hydantoin racemase</fullName>
        <ecNumber evidence="3">5.1.99.5</ecNumber>
    </recommendedName>
</protein>
<dbReference type="InterPro" id="IPR052186">
    <property type="entry name" value="Hydantoin_racemase-like"/>
</dbReference>
<dbReference type="PANTHER" id="PTHR28047:SF5">
    <property type="entry name" value="PROTEIN DCG1"/>
    <property type="match status" value="1"/>
</dbReference>
<accession>A0A9E7ZRX4</accession>
<reference evidence="7" key="1">
    <citation type="submission" date="2022-08" db="EMBL/GenBank/DDBJ databases">
        <title>Complete Genome Sequences of 2 Bosea sp. soil isolates.</title>
        <authorList>
            <person name="Alvarez Arevalo M."/>
            <person name="Sterndorff E.B."/>
            <person name="Faurdal D."/>
            <person name="Joergensen T.S."/>
            <person name="Weber T."/>
        </authorList>
    </citation>
    <scope>NUCLEOTIDE SEQUENCE</scope>
    <source>
        <strain evidence="7">NBC_00436</strain>
        <plasmid evidence="7">pNBC436</plasmid>
    </source>
</reference>
<evidence type="ECO:0000256" key="6">
    <source>
        <dbReference type="ARBA" id="ARBA00093234"/>
    </source>
</evidence>
<dbReference type="AlphaFoldDB" id="A0A9E7ZRX4"/>
<dbReference type="Gene3D" id="3.40.50.12500">
    <property type="match status" value="1"/>
</dbReference>
<evidence type="ECO:0000256" key="1">
    <source>
        <dbReference type="ARBA" id="ARBA00038414"/>
    </source>
</evidence>
<evidence type="ECO:0000313" key="7">
    <source>
        <dbReference type="EMBL" id="UZF90198.1"/>
    </source>
</evidence>
<evidence type="ECO:0000256" key="2">
    <source>
        <dbReference type="ARBA" id="ARBA00051635"/>
    </source>
</evidence>
<dbReference type="GO" id="GO:0036348">
    <property type="term" value="F:hydantoin racemase activity"/>
    <property type="evidence" value="ECO:0007669"/>
    <property type="project" value="UniProtKB-EC"/>
</dbReference>
<dbReference type="InterPro" id="IPR053714">
    <property type="entry name" value="Iso_Racemase_Enz_sf"/>
</dbReference>
<proteinExistence type="inferred from homology"/>
<name>A0A9E7ZRX4_9HYPH</name>
<dbReference type="GO" id="GO:0047661">
    <property type="term" value="F:amino-acid racemase activity"/>
    <property type="evidence" value="ECO:0007669"/>
    <property type="project" value="InterPro"/>
</dbReference>
<evidence type="ECO:0000256" key="3">
    <source>
        <dbReference type="ARBA" id="ARBA00066406"/>
    </source>
</evidence>
<dbReference type="InterPro" id="IPR015942">
    <property type="entry name" value="Asp/Glu/hydantoin_racemase"/>
</dbReference>
<evidence type="ECO:0000256" key="4">
    <source>
        <dbReference type="ARBA" id="ARBA00067972"/>
    </source>
</evidence>
<sequence>MKLKVINPNTTLSMTRKIGEAALAVARPGTEILAVSPTMGPVSIEGHYDEAISALGVLDEVRKGATEGCEGYLIACFDDPGLRAAREIANGPVVGIAEAAMHMASFISGGFSIVATQHRSRIILEHLVRTYGMEHACRSVRTTELAVLDLEVEGRDAASVILAEARLALSVDKADCIVLGCAGMADLVDPLARELGVPVVDGVACGVKILEGLIDLRLSTSRGGGYASPIAKPYHGELVRFQSP</sequence>
<dbReference type="EMBL" id="CP102775">
    <property type="protein sequence ID" value="UZF90198.1"/>
    <property type="molecule type" value="Genomic_DNA"/>
</dbReference>
<keyword evidence="7" id="KW-0614">Plasmid</keyword>
<dbReference type="PANTHER" id="PTHR28047">
    <property type="entry name" value="PROTEIN DCG1"/>
    <property type="match status" value="1"/>
</dbReference>
<comment type="catalytic activity">
    <reaction evidence="2">
        <text>a D-5-monosubstituted hydantoin = a L-5-monosubstituted hydantoin</text>
        <dbReference type="Rhea" id="RHEA:46624"/>
        <dbReference type="ChEBI" id="CHEBI:86339"/>
        <dbReference type="ChEBI" id="CHEBI:86340"/>
        <dbReference type="EC" id="5.1.99.5"/>
    </reaction>
</comment>
<comment type="similarity">
    <text evidence="1">Belongs to the HyuE racemase family.</text>
</comment>
<dbReference type="EC" id="5.1.99.5" evidence="3"/>
<dbReference type="Pfam" id="PF01177">
    <property type="entry name" value="Asp_Glu_race"/>
    <property type="match status" value="1"/>
</dbReference>
<organism evidence="7">
    <name type="scientific">Bosea sp. NBC_00436</name>
    <dbReference type="NCBI Taxonomy" id="2969620"/>
    <lineage>
        <taxon>Bacteria</taxon>
        <taxon>Pseudomonadati</taxon>
        <taxon>Pseudomonadota</taxon>
        <taxon>Alphaproteobacteria</taxon>
        <taxon>Hyphomicrobiales</taxon>
        <taxon>Boseaceae</taxon>
        <taxon>Bosea</taxon>
    </lineage>
</organism>
<comment type="catalytic activity">
    <reaction evidence="5">
        <text>D-5-benzylhydantoin = L-5-benzylhydantoin</text>
        <dbReference type="Rhea" id="RHEA:83991"/>
        <dbReference type="ChEBI" id="CHEBI:176864"/>
        <dbReference type="ChEBI" id="CHEBI:233540"/>
    </reaction>
</comment>
<comment type="catalytic activity">
    <reaction evidence="6">
        <text>D-5-isobutylhydantoin = L-5-isobutylhydantoin</text>
        <dbReference type="Rhea" id="RHEA:84231"/>
        <dbReference type="ChEBI" id="CHEBI:233609"/>
        <dbReference type="ChEBI" id="CHEBI:233610"/>
    </reaction>
</comment>
<evidence type="ECO:0000256" key="5">
    <source>
        <dbReference type="ARBA" id="ARBA00093199"/>
    </source>
</evidence>